<dbReference type="EMBL" id="CAJPIN010033436">
    <property type="protein sequence ID" value="CAG2064348.1"/>
    <property type="molecule type" value="Genomic_DNA"/>
</dbReference>
<reference evidence="2" key="1">
    <citation type="submission" date="2021-03" db="EMBL/GenBank/DDBJ databases">
        <authorList>
            <person name="Tran Van P."/>
        </authorList>
    </citation>
    <scope>NUCLEOTIDE SEQUENCE</scope>
</reference>
<feature type="coiled-coil region" evidence="1">
    <location>
        <begin position="12"/>
        <end position="39"/>
    </location>
</feature>
<protein>
    <submittedName>
        <fullName evidence="2">Uncharacterized protein</fullName>
    </submittedName>
</protein>
<keyword evidence="3" id="KW-1185">Reference proteome</keyword>
<organism evidence="2 3">
    <name type="scientific">Timema podura</name>
    <name type="common">Walking stick</name>
    <dbReference type="NCBI Taxonomy" id="61482"/>
    <lineage>
        <taxon>Eukaryota</taxon>
        <taxon>Metazoa</taxon>
        <taxon>Ecdysozoa</taxon>
        <taxon>Arthropoda</taxon>
        <taxon>Hexapoda</taxon>
        <taxon>Insecta</taxon>
        <taxon>Pterygota</taxon>
        <taxon>Neoptera</taxon>
        <taxon>Polyneoptera</taxon>
        <taxon>Phasmatodea</taxon>
        <taxon>Timematodea</taxon>
        <taxon>Timematoidea</taxon>
        <taxon>Timematidae</taxon>
        <taxon>Timema</taxon>
    </lineage>
</organism>
<comment type="caution">
    <text evidence="2">The sequence shown here is derived from an EMBL/GenBank/DDBJ whole genome shotgun (WGS) entry which is preliminary data.</text>
</comment>
<evidence type="ECO:0000256" key="1">
    <source>
        <dbReference type="SAM" id="Coils"/>
    </source>
</evidence>
<evidence type="ECO:0000313" key="3">
    <source>
        <dbReference type="Proteomes" id="UP001153148"/>
    </source>
</evidence>
<keyword evidence="1" id="KW-0175">Coiled coil</keyword>
<evidence type="ECO:0000313" key="2">
    <source>
        <dbReference type="EMBL" id="CAG2064348.1"/>
    </source>
</evidence>
<gene>
    <name evidence="2" type="ORF">TPAB3V08_LOCUS11295</name>
</gene>
<proteinExistence type="predicted"/>
<accession>A0ABN7P938</accession>
<name>A0ABN7P938_TIMPD</name>
<dbReference type="Proteomes" id="UP001153148">
    <property type="component" value="Unassembled WGS sequence"/>
</dbReference>
<sequence>MDINVGQLRKKLVMAQGENQRIQAAITDLENKLQELETGETEKEKFLLEQWQDKTQKEVLIYNQKLVELEEMHSLEAQQLGAHIDDLNTKLALKDNEGGPRKSSPRPVSSRCLTLKGIDLFQFRVRHLLDIGGGLLFRGPHCIYQK</sequence>